<dbReference type="GO" id="GO:0005737">
    <property type="term" value="C:cytoplasm"/>
    <property type="evidence" value="ECO:0007669"/>
    <property type="project" value="TreeGrafter"/>
</dbReference>
<dbReference type="EMBL" id="JXNT01000012">
    <property type="protein sequence ID" value="ODM16209.1"/>
    <property type="molecule type" value="Genomic_DNA"/>
</dbReference>
<dbReference type="InterPro" id="IPR045851">
    <property type="entry name" value="AMP-bd_C_sf"/>
</dbReference>
<dbReference type="InterPro" id="IPR000873">
    <property type="entry name" value="AMP-dep_synth/lig_dom"/>
</dbReference>
<sequence length="1230" mass="135819">MAEQPESLSISCLFPSLGGNVGTQAAPAREATLTPIPDLEPNLLAENKDVCALFAAAWSLVLYRFILVEEVSFTIHGSSATSLVTVVIQPEEPVRQLVDIYSSQRITSSQLKDSDRINSGLAFSSSSSSCIQAFHSSNCQIGLVIDLNNLRVCLWSRPEFISDQQAGSVASAVSQAIHGIVASPDQAIGAVSIFSNQHLAQIAEWNGHHPISDPPATSVYELIQPLCQSQPDAPAISAWDGEVSYGQMDALTSQLAAHLKEMGVKPNKVVALCFGKSLWAMISMLAVIRTGSAFVFLAPSHPASHRKHILSQACPVMILTTPTHERLFDDEGIPVVSVTETLVSQLSSPSPSGCFKPVNDIQDPAYLIFTSGSSGTPKGCAIDHGSLAGMIPLERAWPFDKTCNRIFQFAPFVFGTSMLEFFSAWLTGGVLYLPSDDEWKNDLVGAISRSRATGLVLPVSLAKLISPDMIPTVRMLAVGGEPLDDSLFDRWVDRVRLVQGYGMSENAGILAVNDGLTRESDPRNVGQSPNGRIWLVSPDDHHQLAPIGAVAEILFESPGIARKYINNPEKSSATFVEPPPWLQRFNTLSGRGRFLKSGDLARYNADGTINHLGRKDSQVKIRGQRVDVKEVELSLRLHFGTTIDFFVELVRPKHGTPVLAAFMWSKESDKLIEKSTSDHDLVVIPRSLRSQLETADSSLRSNLPDYMLPPLYLLMAKLPTTITGKVDRRKLRENASALTRTELESLMHGQTNEQMLPPTTPMEQPNYRELEHLESDHLPQMGIDKHDVCDTYPCSSMQQGKLLAQTVDPSGYKAHMTWRTSHTNSNEVVDTERLRGAWSAVVQRHPALRTVFSPHPGENTKRHNQLVLSPAKAYNVAKVVHSTSGDQPDPVQRRKYSLPQLTLQRQTSGDVDCLLEMDHPVIDGFSTQILMRDLALAYDGRLPMDCVPQVMKHESAPKEDAKAYWATLLRNRDPCQFPIMNKERGDHPARATTYHSMDIELGHSSLLHEASRKHGVTVSDIFQVAWALVLQAFTGQSSVCFGYMVSGRDSTMETAWDAVGFFANIVTRAIDLGPQKTPFDVLQETQRDFVDNQHITPLDISHHLFNTMVSFSNAMAESSTSTSGGSLKFEVTDVLDYPEFDVTLEGSELDGKIGAQLKYWDSILSYEQAQSVAGVFQQAIGLLLTSPQQPLNQLHLLSDKDEQQIMEWRRHMPVRTQTECLRFLQLYGTF</sequence>
<comment type="similarity">
    <text evidence="4">Belongs to the NRP synthetase family.</text>
</comment>
<dbReference type="GO" id="GO:0031177">
    <property type="term" value="F:phosphopantetheine binding"/>
    <property type="evidence" value="ECO:0007669"/>
    <property type="project" value="TreeGrafter"/>
</dbReference>
<proteinExistence type="inferred from homology"/>
<dbReference type="Pfam" id="PF00668">
    <property type="entry name" value="Condensation"/>
    <property type="match status" value="1"/>
</dbReference>
<dbReference type="InterPro" id="IPR023213">
    <property type="entry name" value="CAT-like_dom_sf"/>
</dbReference>
<gene>
    <name evidence="7" type="ORF">SI65_08208</name>
</gene>
<evidence type="ECO:0000259" key="5">
    <source>
        <dbReference type="Pfam" id="PF00501"/>
    </source>
</evidence>
<dbReference type="GO" id="GO:0016874">
    <property type="term" value="F:ligase activity"/>
    <property type="evidence" value="ECO:0007669"/>
    <property type="project" value="UniProtKB-KW"/>
</dbReference>
<evidence type="ECO:0000256" key="3">
    <source>
        <dbReference type="ARBA" id="ARBA00022598"/>
    </source>
</evidence>
<dbReference type="Pfam" id="PF00501">
    <property type="entry name" value="AMP-binding"/>
    <property type="match status" value="1"/>
</dbReference>
<dbReference type="Gene3D" id="3.30.559.30">
    <property type="entry name" value="Nonribosomal peptide synthetase, condensation domain"/>
    <property type="match status" value="1"/>
</dbReference>
<dbReference type="Gene3D" id="3.40.50.12780">
    <property type="entry name" value="N-terminal domain of ligase-like"/>
    <property type="match status" value="1"/>
</dbReference>
<dbReference type="SUPFAM" id="SSF56801">
    <property type="entry name" value="Acetyl-CoA synthetase-like"/>
    <property type="match status" value="1"/>
</dbReference>
<dbReference type="OrthoDB" id="416786at2759"/>
<dbReference type="Gene3D" id="3.30.300.30">
    <property type="match status" value="1"/>
</dbReference>
<dbReference type="InterPro" id="IPR001242">
    <property type="entry name" value="Condensation_dom"/>
</dbReference>
<feature type="domain" description="AMP-dependent synthetase/ligase" evidence="5">
    <location>
        <begin position="227"/>
        <end position="564"/>
    </location>
</feature>
<keyword evidence="3" id="KW-0436">Ligase</keyword>
<feature type="domain" description="Condensation" evidence="6">
    <location>
        <begin position="790"/>
        <end position="1205"/>
    </location>
</feature>
<comment type="caution">
    <text evidence="7">The sequence shown here is derived from an EMBL/GenBank/DDBJ whole genome shotgun (WGS) entry which is preliminary data.</text>
</comment>
<dbReference type="InterPro" id="IPR020845">
    <property type="entry name" value="AMP-binding_CS"/>
</dbReference>
<evidence type="ECO:0000256" key="4">
    <source>
        <dbReference type="ARBA" id="ARBA00029454"/>
    </source>
</evidence>
<keyword evidence="2" id="KW-0597">Phosphoprotein</keyword>
<organism evidence="7 8">
    <name type="scientific">Aspergillus cristatus</name>
    <name type="common">Chinese Fuzhuan brick tea-fermentation fungus</name>
    <name type="synonym">Eurotium cristatum</name>
    <dbReference type="NCBI Taxonomy" id="573508"/>
    <lineage>
        <taxon>Eukaryota</taxon>
        <taxon>Fungi</taxon>
        <taxon>Dikarya</taxon>
        <taxon>Ascomycota</taxon>
        <taxon>Pezizomycotina</taxon>
        <taxon>Eurotiomycetes</taxon>
        <taxon>Eurotiomycetidae</taxon>
        <taxon>Eurotiales</taxon>
        <taxon>Aspergillaceae</taxon>
        <taxon>Aspergillus</taxon>
        <taxon>Aspergillus subgen. Aspergillus</taxon>
    </lineage>
</organism>
<evidence type="ECO:0000256" key="2">
    <source>
        <dbReference type="ARBA" id="ARBA00022553"/>
    </source>
</evidence>
<dbReference type="VEuPathDB" id="FungiDB:SI65_08208"/>
<name>A0A1E3B5J5_ASPCR</name>
<dbReference type="Gene3D" id="3.30.559.10">
    <property type="entry name" value="Chloramphenicol acetyltransferase-like domain"/>
    <property type="match status" value="1"/>
</dbReference>
<evidence type="ECO:0000313" key="7">
    <source>
        <dbReference type="EMBL" id="ODM16209.1"/>
    </source>
</evidence>
<protein>
    <recommendedName>
        <fullName evidence="9">AMP-dependent synthetase/ligase domain-containing protein</fullName>
    </recommendedName>
</protein>
<keyword evidence="8" id="KW-1185">Reference proteome</keyword>
<dbReference type="GO" id="GO:0044550">
    <property type="term" value="P:secondary metabolite biosynthetic process"/>
    <property type="evidence" value="ECO:0007669"/>
    <property type="project" value="TreeGrafter"/>
</dbReference>
<evidence type="ECO:0000313" key="8">
    <source>
        <dbReference type="Proteomes" id="UP000094569"/>
    </source>
</evidence>
<dbReference type="Proteomes" id="UP000094569">
    <property type="component" value="Unassembled WGS sequence"/>
</dbReference>
<dbReference type="AlphaFoldDB" id="A0A1E3B5J5"/>
<dbReference type="CDD" id="cd19542">
    <property type="entry name" value="CT_NRPS-like"/>
    <property type="match status" value="1"/>
</dbReference>
<dbReference type="InterPro" id="IPR042099">
    <property type="entry name" value="ANL_N_sf"/>
</dbReference>
<accession>A0A1E3B5J5</accession>
<dbReference type="PANTHER" id="PTHR45527:SF16">
    <property type="entry name" value="NONRIBOSOMAL PEPTIDE SYNTHASE ATNA-RELATED"/>
    <property type="match status" value="1"/>
</dbReference>
<evidence type="ECO:0008006" key="9">
    <source>
        <dbReference type="Google" id="ProtNLM"/>
    </source>
</evidence>
<dbReference type="PANTHER" id="PTHR45527">
    <property type="entry name" value="NONRIBOSOMAL PEPTIDE SYNTHETASE"/>
    <property type="match status" value="1"/>
</dbReference>
<dbReference type="PROSITE" id="PS00455">
    <property type="entry name" value="AMP_BINDING"/>
    <property type="match status" value="1"/>
</dbReference>
<keyword evidence="1" id="KW-0596">Phosphopantetheine</keyword>
<dbReference type="CDD" id="cd05918">
    <property type="entry name" value="A_NRPS_SidN3_like"/>
    <property type="match status" value="1"/>
</dbReference>
<evidence type="ECO:0000259" key="6">
    <source>
        <dbReference type="Pfam" id="PF00668"/>
    </source>
</evidence>
<dbReference type="SMR" id="A0A1E3B5J5"/>
<dbReference type="GO" id="GO:0043041">
    <property type="term" value="P:amino acid activation for nonribosomal peptide biosynthetic process"/>
    <property type="evidence" value="ECO:0007669"/>
    <property type="project" value="TreeGrafter"/>
</dbReference>
<dbReference type="SUPFAM" id="SSF52777">
    <property type="entry name" value="CoA-dependent acyltransferases"/>
    <property type="match status" value="2"/>
</dbReference>
<dbReference type="STRING" id="573508.A0A1E3B5J5"/>
<evidence type="ECO:0000256" key="1">
    <source>
        <dbReference type="ARBA" id="ARBA00022450"/>
    </source>
</evidence>
<reference evidence="7 8" key="1">
    <citation type="journal article" date="2016" name="BMC Genomics">
        <title>Comparative genomic and transcriptomic analyses of the Fuzhuan brick tea-fermentation fungus Aspergillus cristatus.</title>
        <authorList>
            <person name="Ge Y."/>
            <person name="Wang Y."/>
            <person name="Liu Y."/>
            <person name="Tan Y."/>
            <person name="Ren X."/>
            <person name="Zhang X."/>
            <person name="Hyde K.D."/>
            <person name="Liu Y."/>
            <person name="Liu Z."/>
        </authorList>
    </citation>
    <scope>NUCLEOTIDE SEQUENCE [LARGE SCALE GENOMIC DNA]</scope>
    <source>
        <strain evidence="7 8">GZAAS20.1005</strain>
    </source>
</reference>